<feature type="transmembrane region" description="Helical" evidence="1">
    <location>
        <begin position="503"/>
        <end position="526"/>
    </location>
</feature>
<feature type="transmembrane region" description="Helical" evidence="1">
    <location>
        <begin position="199"/>
        <end position="220"/>
    </location>
</feature>
<accession>A0ABN0X4Y1</accession>
<reference evidence="2 3" key="1">
    <citation type="journal article" date="2019" name="Int. J. Syst. Evol. Microbiol.">
        <title>The Global Catalogue of Microorganisms (GCM) 10K type strain sequencing project: providing services to taxonomists for standard genome sequencing and annotation.</title>
        <authorList>
            <consortium name="The Broad Institute Genomics Platform"/>
            <consortium name="The Broad Institute Genome Sequencing Center for Infectious Disease"/>
            <person name="Wu L."/>
            <person name="Ma J."/>
        </authorList>
    </citation>
    <scope>NUCLEOTIDE SEQUENCE [LARGE SCALE GENOMIC DNA]</scope>
    <source>
        <strain evidence="2 3">JCM 12662</strain>
    </source>
</reference>
<feature type="transmembrane region" description="Helical" evidence="1">
    <location>
        <begin position="347"/>
        <end position="368"/>
    </location>
</feature>
<keyword evidence="1" id="KW-0812">Transmembrane</keyword>
<gene>
    <name evidence="2" type="ORF">GCM10008932_05350</name>
</gene>
<dbReference type="Proteomes" id="UP001501166">
    <property type="component" value="Unassembled WGS sequence"/>
</dbReference>
<feature type="transmembrane region" description="Helical" evidence="1">
    <location>
        <begin position="300"/>
        <end position="319"/>
    </location>
</feature>
<feature type="transmembrane region" description="Helical" evidence="1">
    <location>
        <begin position="167"/>
        <end position="187"/>
    </location>
</feature>
<feature type="transmembrane region" description="Helical" evidence="1">
    <location>
        <begin position="21"/>
        <end position="47"/>
    </location>
</feature>
<feature type="transmembrane region" description="Helical" evidence="1">
    <location>
        <begin position="463"/>
        <end position="483"/>
    </location>
</feature>
<dbReference type="EMBL" id="BAAACW010000033">
    <property type="protein sequence ID" value="GAA0355260.1"/>
    <property type="molecule type" value="Genomic_DNA"/>
</dbReference>
<feature type="transmembrane region" description="Helical" evidence="1">
    <location>
        <begin position="396"/>
        <end position="420"/>
    </location>
</feature>
<feature type="transmembrane region" description="Helical" evidence="1">
    <location>
        <begin position="134"/>
        <end position="155"/>
    </location>
</feature>
<feature type="transmembrane region" description="Helical" evidence="1">
    <location>
        <begin position="83"/>
        <end position="104"/>
    </location>
</feature>
<comment type="caution">
    <text evidence="2">The sequence shown here is derived from an EMBL/GenBank/DDBJ whole genome shotgun (WGS) entry which is preliminary data.</text>
</comment>
<evidence type="ECO:0000313" key="2">
    <source>
        <dbReference type="EMBL" id="GAA0355260.1"/>
    </source>
</evidence>
<keyword evidence="1" id="KW-0472">Membrane</keyword>
<keyword evidence="3" id="KW-1185">Reference proteome</keyword>
<sequence>MTSQAFKQTGRLFAFSLKKEWVKLLLWVLGCLLFVFIGIFAFVEIYFDPAERQAMAMAMSNPAMEALFGRMIGSDNYTIGAMYSHMMTIMTLVLFSIQSILLVVRNTRAEEEEGLVEMLQALPTGRLAHTASTLLLLFLVNGVAGIGSTVVLSAFGEASITVEGAVLTGIIYGLIGLIFGTLTLVTAQLSSSARGTQTLSFGLLGLAYILRIIGDGGVEALSWISPLGLLYSTEPFVSNYWWPVFVGVGITFVLVLLSLYLKQKRDLGSGLLPDRAGKNKASALLKTPLGFAFRLFRTPFIVWTVSLILLGVTYGSVIGDVEAIIQGNEIVEQVLGADSTTNMSEQFMVVIIGVLSLAATIPVVQSIIRIRREEKKNRLEHVLAGTRSRWRVLGSFLLLSLLTSFWMQIMQMAAFASGAVAMDFDIPLSDPLIAGLSYLPAIWVVCGLAVLLIGWLPKQTSLVWLYLGFAFFVLYFGELFNLPDWLRLLSAYEAVPEYPIENFSWGSALVLTLIAVGMASGGIIGFKRRDID</sequence>
<name>A0ABN0X4Y1_9LACT</name>
<organism evidence="2 3">
    <name type="scientific">Alkalibacterium iburiense</name>
    <dbReference type="NCBI Taxonomy" id="290589"/>
    <lineage>
        <taxon>Bacteria</taxon>
        <taxon>Bacillati</taxon>
        <taxon>Bacillota</taxon>
        <taxon>Bacilli</taxon>
        <taxon>Lactobacillales</taxon>
        <taxon>Carnobacteriaceae</taxon>
        <taxon>Alkalibacterium</taxon>
    </lineage>
</organism>
<evidence type="ECO:0000313" key="3">
    <source>
        <dbReference type="Proteomes" id="UP001501166"/>
    </source>
</evidence>
<protein>
    <submittedName>
        <fullName evidence="2">ABC transporter permease</fullName>
    </submittedName>
</protein>
<dbReference type="RefSeq" id="WP_343753748.1">
    <property type="nucleotide sequence ID" value="NZ_BAAACW010000033.1"/>
</dbReference>
<feature type="transmembrane region" description="Helical" evidence="1">
    <location>
        <begin position="240"/>
        <end position="261"/>
    </location>
</feature>
<keyword evidence="1" id="KW-1133">Transmembrane helix</keyword>
<evidence type="ECO:0000256" key="1">
    <source>
        <dbReference type="SAM" id="Phobius"/>
    </source>
</evidence>
<proteinExistence type="predicted"/>
<feature type="transmembrane region" description="Helical" evidence="1">
    <location>
        <begin position="432"/>
        <end position="456"/>
    </location>
</feature>